<proteinExistence type="predicted"/>
<dbReference type="Proteomes" id="UP000507245">
    <property type="component" value="Unassembled WGS sequence"/>
</dbReference>
<evidence type="ECO:0000313" key="1">
    <source>
        <dbReference type="EMBL" id="CAB4296743.1"/>
    </source>
</evidence>
<organism evidence="1 2">
    <name type="scientific">Prunus armeniaca</name>
    <name type="common">Apricot</name>
    <name type="synonym">Armeniaca vulgaris</name>
    <dbReference type="NCBI Taxonomy" id="36596"/>
    <lineage>
        <taxon>Eukaryota</taxon>
        <taxon>Viridiplantae</taxon>
        <taxon>Streptophyta</taxon>
        <taxon>Embryophyta</taxon>
        <taxon>Tracheophyta</taxon>
        <taxon>Spermatophyta</taxon>
        <taxon>Magnoliopsida</taxon>
        <taxon>eudicotyledons</taxon>
        <taxon>Gunneridae</taxon>
        <taxon>Pentapetalae</taxon>
        <taxon>rosids</taxon>
        <taxon>fabids</taxon>
        <taxon>Rosales</taxon>
        <taxon>Rosaceae</taxon>
        <taxon>Amygdaloideae</taxon>
        <taxon>Amygdaleae</taxon>
        <taxon>Prunus</taxon>
    </lineage>
</organism>
<reference evidence="2" key="1">
    <citation type="journal article" date="2020" name="Genome Biol.">
        <title>Gamete binning: chromosome-level and haplotype-resolved genome assembly enabled by high-throughput single-cell sequencing of gamete genomes.</title>
        <authorList>
            <person name="Campoy J.A."/>
            <person name="Sun H."/>
            <person name="Goel M."/>
            <person name="Jiao W.-B."/>
            <person name="Folz-Donahue K."/>
            <person name="Wang N."/>
            <person name="Rubio M."/>
            <person name="Liu C."/>
            <person name="Kukat C."/>
            <person name="Ruiz D."/>
            <person name="Huettel B."/>
            <person name="Schneeberger K."/>
        </authorList>
    </citation>
    <scope>NUCLEOTIDE SEQUENCE [LARGE SCALE GENOMIC DNA]</scope>
    <source>
        <strain evidence="2">cv. Rojo Pasion</strain>
    </source>
</reference>
<protein>
    <submittedName>
        <fullName evidence="1">Uncharacterized protein</fullName>
    </submittedName>
</protein>
<sequence length="82" mass="9114">MPRRCAVCKSYEDRILSSQLVLIECGARSNGGWKAVALVLHGNDDHISYVIVEADWDHMMAAYGPFGMRPTFTLNAERDGAE</sequence>
<dbReference type="EMBL" id="CAEKKB010000001">
    <property type="protein sequence ID" value="CAB4296743.1"/>
    <property type="molecule type" value="Genomic_DNA"/>
</dbReference>
<accession>A0A6J5W8F0</accession>
<gene>
    <name evidence="1" type="ORF">ORAREDHAP_LOCUS8395</name>
</gene>
<keyword evidence="2" id="KW-1185">Reference proteome</keyword>
<name>A0A6J5W8F0_PRUAR</name>
<evidence type="ECO:0000313" key="2">
    <source>
        <dbReference type="Proteomes" id="UP000507245"/>
    </source>
</evidence>
<dbReference type="AlphaFoldDB" id="A0A6J5W8F0"/>